<dbReference type="Pfam" id="PF04994">
    <property type="entry name" value="TfoX_C"/>
    <property type="match status" value="1"/>
</dbReference>
<dbReference type="PANTHER" id="PTHR36121">
    <property type="entry name" value="PROTEIN SXY"/>
    <property type="match status" value="1"/>
</dbReference>
<dbReference type="Gene3D" id="1.10.150.20">
    <property type="entry name" value="5' to 3' exonuclease, C-terminal subdomain"/>
    <property type="match status" value="1"/>
</dbReference>
<keyword evidence="4" id="KW-1185">Reference proteome</keyword>
<accession>A0A0J8VBE9</accession>
<dbReference type="InterPro" id="IPR026256">
    <property type="entry name" value="TfoX-like_gammaprotbact"/>
</dbReference>
<dbReference type="STRING" id="680026.AB733_09275"/>
<protein>
    <submittedName>
        <fullName evidence="3">DNA transformation protein</fullName>
    </submittedName>
</protein>
<reference evidence="3 4" key="1">
    <citation type="submission" date="2018-01" db="EMBL/GenBank/DDBJ databases">
        <title>Whole genome sequencing of Histamine producing bacteria.</title>
        <authorList>
            <person name="Butler K."/>
        </authorList>
    </citation>
    <scope>NUCLEOTIDE SEQUENCE [LARGE SCALE GENOMIC DNA]</scope>
    <source>
        <strain evidence="3 4">DSM 24669</strain>
    </source>
</reference>
<feature type="domain" description="TfoX N-terminal" evidence="1">
    <location>
        <begin position="12"/>
        <end position="102"/>
    </location>
</feature>
<evidence type="ECO:0000259" key="2">
    <source>
        <dbReference type="Pfam" id="PF04994"/>
    </source>
</evidence>
<evidence type="ECO:0000259" key="1">
    <source>
        <dbReference type="Pfam" id="PF04993"/>
    </source>
</evidence>
<dbReference type="Proteomes" id="UP000240481">
    <property type="component" value="Unassembled WGS sequence"/>
</dbReference>
<dbReference type="EMBL" id="PYLZ01000002">
    <property type="protein sequence ID" value="PSW25892.1"/>
    <property type="molecule type" value="Genomic_DNA"/>
</dbReference>
<dbReference type="OrthoDB" id="4225809at2"/>
<name>A0A0J8VBE9_9GAMM</name>
<evidence type="ECO:0000313" key="3">
    <source>
        <dbReference type="EMBL" id="PSW25892.1"/>
    </source>
</evidence>
<dbReference type="InterPro" id="IPR047525">
    <property type="entry name" value="TfoX-like"/>
</dbReference>
<dbReference type="RefSeq" id="WP_048898515.1">
    <property type="nucleotide sequence ID" value="NZ_AP024852.1"/>
</dbReference>
<dbReference type="Gene3D" id="3.30.1460.30">
    <property type="entry name" value="YgaC/TfoX-N like chaperone"/>
    <property type="match status" value="1"/>
</dbReference>
<dbReference type="GO" id="GO:0030420">
    <property type="term" value="P:establishment of competence for transformation"/>
    <property type="evidence" value="ECO:0007669"/>
    <property type="project" value="InterPro"/>
</dbReference>
<dbReference type="PIRSF" id="PIRSF028788">
    <property type="entry name" value="TfoX_Sxy"/>
    <property type="match status" value="1"/>
</dbReference>
<comment type="caution">
    <text evidence="3">The sequence shown here is derived from an EMBL/GenBank/DDBJ whole genome shotgun (WGS) entry which is preliminary data.</text>
</comment>
<dbReference type="AlphaFoldDB" id="A0A0J8VBE9"/>
<organism evidence="3 4">
    <name type="scientific">Photobacterium swingsii</name>
    <dbReference type="NCBI Taxonomy" id="680026"/>
    <lineage>
        <taxon>Bacteria</taxon>
        <taxon>Pseudomonadati</taxon>
        <taxon>Pseudomonadota</taxon>
        <taxon>Gammaproteobacteria</taxon>
        <taxon>Vibrionales</taxon>
        <taxon>Vibrionaceae</taxon>
        <taxon>Photobacterium</taxon>
    </lineage>
</organism>
<proteinExistence type="predicted"/>
<dbReference type="SUPFAM" id="SSF159894">
    <property type="entry name" value="YgaC/TfoX-N like"/>
    <property type="match status" value="1"/>
</dbReference>
<dbReference type="InterPro" id="IPR007076">
    <property type="entry name" value="TfoX_N"/>
</dbReference>
<sequence>MDKPILKDTLKLFDCFGSVKSRSMFGGFGIFAGETMFALVVKNKLHLRANAKNIEVFKEANLSPYVYEKRGFPVVTKHFAIPDIWWNTPEMIIEYAQGSLEGAKNDKETKSKIGPSRIKDLPNLRLANERMLKKVGIDTVEKLVEVGAIDAYKALLDTHDNNLNIELLWALEGAISGRHWSVISETRRGELLGLLP</sequence>
<dbReference type="Pfam" id="PF04993">
    <property type="entry name" value="TfoX_N"/>
    <property type="match status" value="1"/>
</dbReference>
<dbReference type="PANTHER" id="PTHR36121:SF1">
    <property type="entry name" value="PROTEIN SXY"/>
    <property type="match status" value="1"/>
</dbReference>
<evidence type="ECO:0000313" key="4">
    <source>
        <dbReference type="Proteomes" id="UP000240481"/>
    </source>
</evidence>
<gene>
    <name evidence="3" type="ORF">C9I94_04800</name>
</gene>
<feature type="domain" description="TfoX C-terminal" evidence="2">
    <location>
        <begin position="116"/>
        <end position="192"/>
    </location>
</feature>
<dbReference type="InterPro" id="IPR007077">
    <property type="entry name" value="TfoX_C"/>
</dbReference>